<name>A0A2S7UXU8_9GAMM</name>
<protein>
    <recommendedName>
        <fullName evidence="2">histidine kinase</fullName>
        <ecNumber evidence="2">2.7.13.3</ecNumber>
    </recommendedName>
</protein>
<dbReference type="InterPro" id="IPR035965">
    <property type="entry name" value="PAS-like_dom_sf"/>
</dbReference>
<dbReference type="InterPro" id="IPR036097">
    <property type="entry name" value="HisK_dim/P_sf"/>
</dbReference>
<dbReference type="CDD" id="cd00130">
    <property type="entry name" value="PAS"/>
    <property type="match status" value="1"/>
</dbReference>
<dbReference type="SMART" id="SM00091">
    <property type="entry name" value="PAS"/>
    <property type="match status" value="1"/>
</dbReference>
<evidence type="ECO:0000256" key="5">
    <source>
        <dbReference type="ARBA" id="ARBA00022777"/>
    </source>
</evidence>
<keyword evidence="4" id="KW-0808">Transferase</keyword>
<dbReference type="Proteomes" id="UP000239007">
    <property type="component" value="Unassembled WGS sequence"/>
</dbReference>
<dbReference type="NCBIfam" id="TIGR00229">
    <property type="entry name" value="sensory_box"/>
    <property type="match status" value="1"/>
</dbReference>
<evidence type="ECO:0000256" key="2">
    <source>
        <dbReference type="ARBA" id="ARBA00012438"/>
    </source>
</evidence>
<keyword evidence="8" id="KW-1185">Reference proteome</keyword>
<evidence type="ECO:0000313" key="8">
    <source>
        <dbReference type="Proteomes" id="UP000239007"/>
    </source>
</evidence>
<dbReference type="PANTHER" id="PTHR43304">
    <property type="entry name" value="PHYTOCHROME-LIKE PROTEIN CPH1"/>
    <property type="match status" value="1"/>
</dbReference>
<evidence type="ECO:0000313" key="7">
    <source>
        <dbReference type="EMBL" id="PQJ54312.1"/>
    </source>
</evidence>
<dbReference type="GO" id="GO:0000155">
    <property type="term" value="F:phosphorelay sensor kinase activity"/>
    <property type="evidence" value="ECO:0007669"/>
    <property type="project" value="InterPro"/>
</dbReference>
<evidence type="ECO:0000256" key="4">
    <source>
        <dbReference type="ARBA" id="ARBA00022679"/>
    </source>
</evidence>
<dbReference type="SMART" id="SM00388">
    <property type="entry name" value="HisKA"/>
    <property type="match status" value="1"/>
</dbReference>
<dbReference type="InterPro" id="IPR052162">
    <property type="entry name" value="Sensor_kinase/Photoreceptor"/>
</dbReference>
<dbReference type="AlphaFoldDB" id="A0A2S7UXU8"/>
<comment type="caution">
    <text evidence="7">The sequence shown here is derived from an EMBL/GenBank/DDBJ whole genome shotgun (WGS) entry which is preliminary data.</text>
</comment>
<reference evidence="7 8" key="1">
    <citation type="submission" date="2016-12" db="EMBL/GenBank/DDBJ databases">
        <title>Diversity of luminous bacteria.</title>
        <authorList>
            <person name="Yoshizawa S."/>
            <person name="Kogure K."/>
        </authorList>
    </citation>
    <scope>NUCLEOTIDE SEQUENCE [LARGE SCALE GENOMIC DNA]</scope>
    <source>
        <strain evidence="7 8">SA4-48</strain>
    </source>
</reference>
<keyword evidence="3" id="KW-0597">Phosphoprotein</keyword>
<dbReference type="Gene3D" id="1.10.287.130">
    <property type="match status" value="1"/>
</dbReference>
<dbReference type="EMBL" id="MSCH01000003">
    <property type="protein sequence ID" value="PQJ54312.1"/>
    <property type="molecule type" value="Genomic_DNA"/>
</dbReference>
<dbReference type="SUPFAM" id="SSF55785">
    <property type="entry name" value="PYP-like sensor domain (PAS domain)"/>
    <property type="match status" value="1"/>
</dbReference>
<proteinExistence type="predicted"/>
<dbReference type="Gene3D" id="3.30.450.20">
    <property type="entry name" value="PAS domain"/>
    <property type="match status" value="1"/>
</dbReference>
<gene>
    <name evidence="7" type="ORF">BTO11_12045</name>
</gene>
<evidence type="ECO:0000259" key="6">
    <source>
        <dbReference type="PROSITE" id="PS50112"/>
    </source>
</evidence>
<keyword evidence="5" id="KW-0418">Kinase</keyword>
<dbReference type="CDD" id="cd00082">
    <property type="entry name" value="HisKA"/>
    <property type="match status" value="1"/>
</dbReference>
<dbReference type="PANTHER" id="PTHR43304:SF1">
    <property type="entry name" value="PAC DOMAIN-CONTAINING PROTEIN"/>
    <property type="match status" value="1"/>
</dbReference>
<feature type="domain" description="PAS" evidence="6">
    <location>
        <begin position="1"/>
        <end position="68"/>
    </location>
</feature>
<evidence type="ECO:0000256" key="3">
    <source>
        <dbReference type="ARBA" id="ARBA00022553"/>
    </source>
</evidence>
<dbReference type="InterPro" id="IPR003661">
    <property type="entry name" value="HisK_dim/P_dom"/>
</dbReference>
<organism evidence="7 8">
    <name type="scientific">Psychrosphaera saromensis</name>
    <dbReference type="NCBI Taxonomy" id="716813"/>
    <lineage>
        <taxon>Bacteria</taxon>
        <taxon>Pseudomonadati</taxon>
        <taxon>Pseudomonadota</taxon>
        <taxon>Gammaproteobacteria</taxon>
        <taxon>Alteromonadales</taxon>
        <taxon>Pseudoalteromonadaceae</taxon>
        <taxon>Psychrosphaera</taxon>
    </lineage>
</organism>
<accession>A0A2S7UXU8</accession>
<dbReference type="EC" id="2.7.13.3" evidence="2"/>
<dbReference type="Pfam" id="PF00512">
    <property type="entry name" value="HisKA"/>
    <property type="match status" value="1"/>
</dbReference>
<comment type="catalytic activity">
    <reaction evidence="1">
        <text>ATP + protein L-histidine = ADP + protein N-phospho-L-histidine.</text>
        <dbReference type="EC" id="2.7.13.3"/>
    </reaction>
</comment>
<sequence length="183" mass="20823">MYETFFNHSSDILFITDDKGNLLDINTAFVHNLGYTKEKVLLTNIKDLMHQDDVTKTLKLMSELSRDKPLINFEQNYIHLNGKSLRLSCTAFIDVEVRNIFIAAKYVSKNSNEEINKFVNATAHEINNPLGIISGYTELIKAQPGIDANTNEKLDVILKSSERIANIIKDLKQVYCPDNSLEK</sequence>
<dbReference type="PROSITE" id="PS50112">
    <property type="entry name" value="PAS"/>
    <property type="match status" value="1"/>
</dbReference>
<dbReference type="RefSeq" id="WP_181135893.1">
    <property type="nucleotide sequence ID" value="NZ_BMYG01000006.1"/>
</dbReference>
<dbReference type="Pfam" id="PF13426">
    <property type="entry name" value="PAS_9"/>
    <property type="match status" value="1"/>
</dbReference>
<dbReference type="InterPro" id="IPR000014">
    <property type="entry name" value="PAS"/>
</dbReference>
<evidence type="ECO:0000256" key="1">
    <source>
        <dbReference type="ARBA" id="ARBA00000085"/>
    </source>
</evidence>
<dbReference type="SUPFAM" id="SSF47384">
    <property type="entry name" value="Homodimeric domain of signal transducing histidine kinase"/>
    <property type="match status" value="1"/>
</dbReference>